<comment type="caution">
    <text evidence="12">The sequence shown here is derived from an EMBL/GenBank/DDBJ whole genome shotgun (WGS) entry which is preliminary data.</text>
</comment>
<dbReference type="NCBIfam" id="TIGR00217">
    <property type="entry name" value="malQ"/>
    <property type="match status" value="1"/>
</dbReference>
<evidence type="ECO:0000256" key="8">
    <source>
        <dbReference type="ARBA" id="ARBA00031423"/>
    </source>
</evidence>
<dbReference type="RefSeq" id="WP_344006623.1">
    <property type="nucleotide sequence ID" value="NZ_BAAAMY010000004.1"/>
</dbReference>
<dbReference type="Proteomes" id="UP001501612">
    <property type="component" value="Unassembled WGS sequence"/>
</dbReference>
<keyword evidence="5 10" id="KW-0328">Glycosyltransferase</keyword>
<evidence type="ECO:0000256" key="1">
    <source>
        <dbReference type="ARBA" id="ARBA00000439"/>
    </source>
</evidence>
<feature type="compositionally biased region" description="Acidic residues" evidence="11">
    <location>
        <begin position="215"/>
        <end position="231"/>
    </location>
</feature>
<comment type="similarity">
    <text evidence="2 10">Belongs to the disproportionating enzyme family.</text>
</comment>
<keyword evidence="13" id="KW-1185">Reference proteome</keyword>
<dbReference type="EMBL" id="BAAAMY010000004">
    <property type="protein sequence ID" value="GAA1918314.1"/>
    <property type="molecule type" value="Genomic_DNA"/>
</dbReference>
<sequence length="653" mass="69564">MTTTPSSATDEWGLQLEWLDADDEPQALTDERAAPIREAVGRPPADLESVAPLVLRPGAPNPLGPCSVRCEDGVVRDLGDAVPDDFPLGYHRVVGARGTTEGRERRLVVSPGVCFLPDEPRWGLAVQLYGARSRASAAHGGTGDLADLRVLREWAVGLGAGFLLVNPLHAATPGLPQESSPYLPATRRFRHPLYLRVEDVAGYDADRDEPAGDGPDGDGPDGDGPDGDGPDGDGAGVHALDDLVDRDAAWARSQHVLRSVFAHTVVADGDDGDGTDEGFRAWRAERGAPLADWSTWCGLVGEHGGDWRTWPEPLRRPDSPAVAEWAAEHADEVTFHAWTQWLLAGQLATAGGDTTVVQDLPIGVSASGADGWAWQDVLALGASVGAPPDALNADGQDWGSPPLVPWRLRMADYEPFVESLRGTIAGAGGLRIDHVMGLFRLWWVPEGRHPQQGVYVRYPWRDMLDIVALESHRAGAVVVGEDLGTVEPGVREALAERGILSYKVLYFEDDDPADWPVSAMATVTTHDLPTVAGLWSGSDAADQAEATGTATAAAVRASQAELLERVTRDGVPASAGVTEAVHAAYTQLGRAPSLLVSVALEDAVLDERRPNVPGTTAEQRPNWSLPLPVPVEDLPGHEPAERLLRLVDAAVRG</sequence>
<evidence type="ECO:0000313" key="12">
    <source>
        <dbReference type="EMBL" id="GAA1918314.1"/>
    </source>
</evidence>
<reference evidence="13" key="1">
    <citation type="journal article" date="2019" name="Int. J. Syst. Evol. Microbiol.">
        <title>The Global Catalogue of Microorganisms (GCM) 10K type strain sequencing project: providing services to taxonomists for standard genome sequencing and annotation.</title>
        <authorList>
            <consortium name="The Broad Institute Genomics Platform"/>
            <consortium name="The Broad Institute Genome Sequencing Center for Infectious Disease"/>
            <person name="Wu L."/>
            <person name="Ma J."/>
        </authorList>
    </citation>
    <scope>NUCLEOTIDE SEQUENCE [LARGE SCALE GENOMIC DNA]</scope>
    <source>
        <strain evidence="13">JCM 14046</strain>
    </source>
</reference>
<evidence type="ECO:0000313" key="13">
    <source>
        <dbReference type="Proteomes" id="UP001501612"/>
    </source>
</evidence>
<evidence type="ECO:0000256" key="3">
    <source>
        <dbReference type="ARBA" id="ARBA00012560"/>
    </source>
</evidence>
<dbReference type="Pfam" id="PF02446">
    <property type="entry name" value="Glyco_hydro_77"/>
    <property type="match status" value="1"/>
</dbReference>
<dbReference type="InterPro" id="IPR003385">
    <property type="entry name" value="Glyco_hydro_77"/>
</dbReference>
<dbReference type="InterPro" id="IPR017853">
    <property type="entry name" value="GH"/>
</dbReference>
<evidence type="ECO:0000256" key="11">
    <source>
        <dbReference type="SAM" id="MobiDB-lite"/>
    </source>
</evidence>
<dbReference type="SUPFAM" id="SSF51445">
    <property type="entry name" value="(Trans)glycosidases"/>
    <property type="match status" value="1"/>
</dbReference>
<evidence type="ECO:0000256" key="2">
    <source>
        <dbReference type="ARBA" id="ARBA00005684"/>
    </source>
</evidence>
<dbReference type="Gene3D" id="3.20.20.80">
    <property type="entry name" value="Glycosidases"/>
    <property type="match status" value="1"/>
</dbReference>
<comment type="catalytic activity">
    <reaction evidence="1 10">
        <text>Transfers a segment of a (1-&gt;4)-alpha-D-glucan to a new position in an acceptor, which may be glucose or a (1-&gt;4)-alpha-D-glucan.</text>
        <dbReference type="EC" id="2.4.1.25"/>
    </reaction>
</comment>
<evidence type="ECO:0000256" key="5">
    <source>
        <dbReference type="ARBA" id="ARBA00022676"/>
    </source>
</evidence>
<proteinExistence type="inferred from homology"/>
<dbReference type="PANTHER" id="PTHR32438:SF5">
    <property type="entry name" value="4-ALPHA-GLUCANOTRANSFERASE DPE1, CHLOROPLASTIC_AMYLOPLASTIC"/>
    <property type="match status" value="1"/>
</dbReference>
<evidence type="ECO:0000256" key="7">
    <source>
        <dbReference type="ARBA" id="ARBA00023277"/>
    </source>
</evidence>
<evidence type="ECO:0000256" key="6">
    <source>
        <dbReference type="ARBA" id="ARBA00022679"/>
    </source>
</evidence>
<keyword evidence="6 10" id="KW-0808">Transferase</keyword>
<evidence type="ECO:0000256" key="9">
    <source>
        <dbReference type="ARBA" id="ARBA00031501"/>
    </source>
</evidence>
<accession>A0ABP5AN28</accession>
<dbReference type="PANTHER" id="PTHR32438">
    <property type="entry name" value="4-ALPHA-GLUCANOTRANSFERASE DPE1, CHLOROPLASTIC/AMYLOPLASTIC"/>
    <property type="match status" value="1"/>
</dbReference>
<protein>
    <recommendedName>
        <fullName evidence="4 10">4-alpha-glucanotransferase</fullName>
        <ecNumber evidence="3 10">2.4.1.25</ecNumber>
    </recommendedName>
    <alternativeName>
        <fullName evidence="8 10">Amylomaltase</fullName>
    </alternativeName>
    <alternativeName>
        <fullName evidence="9 10">Disproportionating enzyme</fullName>
    </alternativeName>
</protein>
<evidence type="ECO:0000256" key="10">
    <source>
        <dbReference type="RuleBase" id="RU361207"/>
    </source>
</evidence>
<feature type="region of interest" description="Disordered" evidence="11">
    <location>
        <begin position="204"/>
        <end position="238"/>
    </location>
</feature>
<evidence type="ECO:0000256" key="4">
    <source>
        <dbReference type="ARBA" id="ARBA00020295"/>
    </source>
</evidence>
<organism evidence="12 13">
    <name type="scientific">Nocardioides lentus</name>
    <dbReference type="NCBI Taxonomy" id="338077"/>
    <lineage>
        <taxon>Bacteria</taxon>
        <taxon>Bacillati</taxon>
        <taxon>Actinomycetota</taxon>
        <taxon>Actinomycetes</taxon>
        <taxon>Propionibacteriales</taxon>
        <taxon>Nocardioidaceae</taxon>
        <taxon>Nocardioides</taxon>
    </lineage>
</organism>
<gene>
    <name evidence="12" type="primary">malQ</name>
    <name evidence="12" type="ORF">GCM10009737_19720</name>
</gene>
<name>A0ABP5AN28_9ACTN</name>
<keyword evidence="7 10" id="KW-0119">Carbohydrate metabolism</keyword>
<dbReference type="EC" id="2.4.1.25" evidence="3 10"/>